<evidence type="ECO:0000259" key="4">
    <source>
        <dbReference type="PROSITE" id="PS51153"/>
    </source>
</evidence>
<dbReference type="InterPro" id="IPR008808">
    <property type="entry name" value="Powdery_mildew-R_dom"/>
</dbReference>
<dbReference type="Gene3D" id="1.10.8.430">
    <property type="entry name" value="Helical domain of apoptotic protease-activating factors"/>
    <property type="match status" value="1"/>
</dbReference>
<dbReference type="PANTHER" id="PTHR36766">
    <property type="entry name" value="PLANT BROAD-SPECTRUM MILDEW RESISTANCE PROTEIN RPW8"/>
    <property type="match status" value="1"/>
</dbReference>
<comment type="caution">
    <text evidence="5">The sequence shown here is derived from an EMBL/GenBank/DDBJ whole genome shotgun (WGS) entry which is preliminary data.</text>
</comment>
<dbReference type="InterPro" id="IPR027417">
    <property type="entry name" value="P-loop_NTPase"/>
</dbReference>
<comment type="similarity">
    <text evidence="1">Belongs to the disease resistance NB-LRR family.</text>
</comment>
<name>A0A2P6SA87_ROSCH</name>
<dbReference type="Gene3D" id="3.80.10.10">
    <property type="entry name" value="Ribonuclease Inhibitor"/>
    <property type="match status" value="1"/>
</dbReference>
<evidence type="ECO:0000256" key="3">
    <source>
        <dbReference type="ARBA" id="ARBA00022821"/>
    </source>
</evidence>
<evidence type="ECO:0000256" key="2">
    <source>
        <dbReference type="ARBA" id="ARBA00022737"/>
    </source>
</evidence>
<organism evidence="5 6">
    <name type="scientific">Rosa chinensis</name>
    <name type="common">China rose</name>
    <dbReference type="NCBI Taxonomy" id="74649"/>
    <lineage>
        <taxon>Eukaryota</taxon>
        <taxon>Viridiplantae</taxon>
        <taxon>Streptophyta</taxon>
        <taxon>Embryophyta</taxon>
        <taxon>Tracheophyta</taxon>
        <taxon>Spermatophyta</taxon>
        <taxon>Magnoliopsida</taxon>
        <taxon>eudicotyledons</taxon>
        <taxon>Gunneridae</taxon>
        <taxon>Pentapetalae</taxon>
        <taxon>rosids</taxon>
        <taxon>fabids</taxon>
        <taxon>Rosales</taxon>
        <taxon>Rosaceae</taxon>
        <taxon>Rosoideae</taxon>
        <taxon>Rosoideae incertae sedis</taxon>
        <taxon>Rosa</taxon>
    </lineage>
</organism>
<feature type="domain" description="RPW8" evidence="4">
    <location>
        <begin position="1"/>
        <end position="142"/>
    </location>
</feature>
<dbReference type="Gene3D" id="1.10.10.10">
    <property type="entry name" value="Winged helix-like DNA-binding domain superfamily/Winged helix DNA-binding domain"/>
    <property type="match status" value="1"/>
</dbReference>
<accession>A0A2P6SA87</accession>
<dbReference type="InterPro" id="IPR042197">
    <property type="entry name" value="Apaf_helical"/>
</dbReference>
<protein>
    <submittedName>
        <fullName evidence="5">Putative powdery mildew resistance protein, RPW8</fullName>
    </submittedName>
</protein>
<keyword evidence="3" id="KW-0611">Plant defense</keyword>
<keyword evidence="2" id="KW-0677">Repeat</keyword>
<dbReference type="GO" id="GO:0006952">
    <property type="term" value="P:defense response"/>
    <property type="evidence" value="ECO:0007669"/>
    <property type="project" value="UniProtKB-KW"/>
</dbReference>
<dbReference type="Pfam" id="PF05659">
    <property type="entry name" value="RPW8"/>
    <property type="match status" value="1"/>
</dbReference>
<gene>
    <name evidence="5" type="ORF">RchiOBHm_Chr1g0326451</name>
</gene>
<dbReference type="AlphaFoldDB" id="A0A2P6SA87"/>
<dbReference type="OrthoDB" id="2016095at2759"/>
<sequence>MEFIGVVFVQLFKVAVELAKSMKFQPILGQIESTLVSLKPLIEEMVGLNMGLELKSQALDKLQDEILEGLVLVRKCVKCSKVDFLKRIKYKKKLEKLDEFLKSLLQELKVEETRNVMLNLLLTKETSKKVDEMANDVKEILLGTEKHGGLLEELLQGEEESLLLIRKNYDQIERSEKEQKQFRGLVEWSMVNVPSKDDLPPINWDEVKASTLPVGFDKPMEELKTDLLKNGFQMLVLTGLQGSGKTTLAKHFCEDKDVKGTFKDNIFLVHVSKQLSCGDIVRRIVRKLNKYKKTESPDNIDDTVIAVEWLQQFLNKAGQNPILLVLDDVWPGSEFLLKKFNECKMSNCKILVTSIYNFPGFSSRYYFEPLDEYNAIILLQHSASRYKPACFTDDFARKVVERCRGFPLAIEEVGRSLGDRATESWDKSLSNWYENSTIIDSETDFFGFLQSSKDTLNEQMDTVKECFMDLGSFPENQRIPVAALIEIWAVLYKLEDAPSISNLYELTNQSLANHIFTMKEKIDVNGYYSEHFVTQHYLLRQLAIYETGQDPVEHRKRMIIDICGNNLPKWLKEHKDQPVKARLLSISTDNNFTENWHNMQLPEVEVLILNFHTKAYALPGFVKTMDKLKVLIVTNYGSEPAELRQFHLLDKLSDLKTIRLQNISLASISKNSLALKSLQKISLSRCSMAKAFSARRIQISDAFPNLVEINIDCCNDLEKSLDKFCSLTSLKKLSITNCDLSMLSEEIGELKDLELLRLRSCRDLHKLPDSIRKLKMLDVLDISDCLSLRTLPEDIGEMKSLRKLDVRQCNGLEKLPQSILNLKQLEEVLCDEVTENLWEPFLAKLSIKVTKEDIST</sequence>
<dbReference type="GO" id="GO:0043531">
    <property type="term" value="F:ADP binding"/>
    <property type="evidence" value="ECO:0007669"/>
    <property type="project" value="InterPro"/>
</dbReference>
<dbReference type="PRINTS" id="PR00364">
    <property type="entry name" value="DISEASERSIST"/>
</dbReference>
<dbReference type="Gene3D" id="3.40.50.300">
    <property type="entry name" value="P-loop containing nucleotide triphosphate hydrolases"/>
    <property type="match status" value="1"/>
</dbReference>
<dbReference type="PROSITE" id="PS51153">
    <property type="entry name" value="RPW8"/>
    <property type="match status" value="1"/>
</dbReference>
<evidence type="ECO:0000313" key="5">
    <source>
        <dbReference type="EMBL" id="PRQ55608.1"/>
    </source>
</evidence>
<dbReference type="Pfam" id="PF00931">
    <property type="entry name" value="NB-ARC"/>
    <property type="match status" value="1"/>
</dbReference>
<proteinExistence type="inferred from homology"/>
<dbReference type="STRING" id="74649.A0A2P6SA87"/>
<dbReference type="EMBL" id="PDCK01000039">
    <property type="protein sequence ID" value="PRQ55608.1"/>
    <property type="molecule type" value="Genomic_DNA"/>
</dbReference>
<evidence type="ECO:0000256" key="1">
    <source>
        <dbReference type="ARBA" id="ARBA00008894"/>
    </source>
</evidence>
<keyword evidence="6" id="KW-1185">Reference proteome</keyword>
<evidence type="ECO:0000313" key="6">
    <source>
        <dbReference type="Proteomes" id="UP000238479"/>
    </source>
</evidence>
<dbReference type="InterPro" id="IPR002182">
    <property type="entry name" value="NB-ARC"/>
</dbReference>
<dbReference type="InterPro" id="IPR032675">
    <property type="entry name" value="LRR_dom_sf"/>
</dbReference>
<dbReference type="InterPro" id="IPR036388">
    <property type="entry name" value="WH-like_DNA-bd_sf"/>
</dbReference>
<dbReference type="OMA" id="VEINIDC"/>
<dbReference type="PANTHER" id="PTHR36766:SF3">
    <property type="entry name" value="RPW8 DOMAIN-CONTAINING PROTEIN"/>
    <property type="match status" value="1"/>
</dbReference>
<dbReference type="SUPFAM" id="SSF52058">
    <property type="entry name" value="L domain-like"/>
    <property type="match status" value="1"/>
</dbReference>
<reference evidence="5 6" key="1">
    <citation type="journal article" date="2018" name="Nat. Genet.">
        <title>The Rosa genome provides new insights in the design of modern roses.</title>
        <authorList>
            <person name="Bendahmane M."/>
        </authorList>
    </citation>
    <scope>NUCLEOTIDE SEQUENCE [LARGE SCALE GENOMIC DNA]</scope>
    <source>
        <strain evidence="6">cv. Old Blush</strain>
    </source>
</reference>
<dbReference type="Gramene" id="PRQ55608">
    <property type="protein sequence ID" value="PRQ55608"/>
    <property type="gene ID" value="RchiOBHm_Chr1g0326451"/>
</dbReference>
<dbReference type="SUPFAM" id="SSF52540">
    <property type="entry name" value="P-loop containing nucleoside triphosphate hydrolases"/>
    <property type="match status" value="1"/>
</dbReference>
<dbReference type="Proteomes" id="UP000238479">
    <property type="component" value="Chromosome 1"/>
</dbReference>